<dbReference type="Proteomes" id="UP000503405">
    <property type="component" value="Segment"/>
</dbReference>
<proteinExistence type="predicted"/>
<gene>
    <name evidence="1" type="ORF">Izhevsk_48</name>
</gene>
<dbReference type="EMBL" id="MT254578">
    <property type="protein sequence ID" value="QIW89730.1"/>
    <property type="molecule type" value="Genomic_DNA"/>
</dbReference>
<keyword evidence="2" id="KW-1185">Reference proteome</keyword>
<sequence>MFEYKNCNGCGLRSHLLIPQDNGRHLCPPCSEAEDTILCSHCENECDGFYRVDGEIVCEGCFDTDRGFPM</sequence>
<organism evidence="1 2">
    <name type="scientific">Bacillus phage Izhevsk</name>
    <dbReference type="NCBI Taxonomy" id="2724322"/>
    <lineage>
        <taxon>Viruses</taxon>
        <taxon>Duplodnaviria</taxon>
        <taxon>Heunggongvirae</taxon>
        <taxon>Uroviricota</taxon>
        <taxon>Caudoviricetes</taxon>
        <taxon>Joanripponvirinae</taxon>
        <taxon>Tsamsavirus</taxon>
        <taxon>Tsamsavirus izhevsk</taxon>
    </lineage>
</organism>
<name>A0A6H0X5Y3_9CAUD</name>
<accession>A0A6H0X5Y3</accession>
<protein>
    <submittedName>
        <fullName evidence="1">Uncharacterized protein</fullName>
    </submittedName>
</protein>
<evidence type="ECO:0000313" key="2">
    <source>
        <dbReference type="Proteomes" id="UP000503405"/>
    </source>
</evidence>
<evidence type="ECO:0000313" key="1">
    <source>
        <dbReference type="EMBL" id="QIW89730.1"/>
    </source>
</evidence>
<reference evidence="1 2" key="1">
    <citation type="submission" date="2020-03" db="EMBL/GenBank/DDBJ databases">
        <authorList>
            <person name="Skorynina A."/>
            <person name="Kazantseva O."/>
            <person name="Baycher S."/>
            <person name="Piligrimova E."/>
            <person name="Kuliabin V."/>
            <person name="Shadrin A."/>
        </authorList>
    </citation>
    <scope>NUCLEOTIDE SEQUENCE [LARGE SCALE GENOMIC DNA]</scope>
</reference>